<protein>
    <submittedName>
        <fullName evidence="9">Probable Co/Zn/Cd efflux system membrane fusion protein</fullName>
    </submittedName>
</protein>
<evidence type="ECO:0000256" key="1">
    <source>
        <dbReference type="ARBA" id="ARBA00004196"/>
    </source>
</evidence>
<dbReference type="SUPFAM" id="SSF111369">
    <property type="entry name" value="HlyD-like secretion proteins"/>
    <property type="match status" value="1"/>
</dbReference>
<evidence type="ECO:0000256" key="4">
    <source>
        <dbReference type="SAM" id="Coils"/>
    </source>
</evidence>
<keyword evidence="3" id="KW-0813">Transport</keyword>
<feature type="domain" description="Multidrug resistance protein MdtA-like alpha-helical hairpin" evidence="6">
    <location>
        <begin position="104"/>
        <end position="154"/>
    </location>
</feature>
<reference evidence="9" key="1">
    <citation type="submission" date="2020-01" db="EMBL/GenBank/DDBJ databases">
        <authorList>
            <person name="Meier V. D."/>
            <person name="Meier V D."/>
        </authorList>
    </citation>
    <scope>NUCLEOTIDE SEQUENCE</scope>
    <source>
        <strain evidence="9">HLG_WM_MAG_07</strain>
    </source>
</reference>
<feature type="domain" description="Multidrug resistance protein MdtA-like C-terminal permuted SH3" evidence="8">
    <location>
        <begin position="279"/>
        <end position="335"/>
    </location>
</feature>
<sequence>MSRTIHSAFSKLIFWLLLLTFNLNTASAENAPRPTKKTAAHLVEAITLQPSESTITQKWFGSLHFNEIVRLYNQEEGRILAFSLREGETIKRNASILRLDDRLLRADREKKQAEISQAKTDVKRLQRLINQQVISADELDKAKTARAILEAEAKLLDIRLSYFKITAPFSGIVTERHINAGDAISKHTHLLTLANPKSLVVHIRVNEKPLLKLRDGQATTIEIPSTKQQYQGKILRRHPQLDPATRQGIVEVMFDTPPDNVFAGQSATVTLTEAKQERLLIPLAALQRDQQSEFVYLIDENNKAVRTPVTSGEYFPNTVEINSGIHVGAQIITRGFLGLKHGKLVKIIANNKSPKE</sequence>
<dbReference type="Pfam" id="PF25967">
    <property type="entry name" value="RND-MFP_C"/>
    <property type="match status" value="1"/>
</dbReference>
<evidence type="ECO:0000256" key="5">
    <source>
        <dbReference type="SAM" id="SignalP"/>
    </source>
</evidence>
<comment type="similarity">
    <text evidence="2">Belongs to the membrane fusion protein (MFP) (TC 8.A.1) family.</text>
</comment>
<feature type="chain" id="PRO_5027538944" evidence="5">
    <location>
        <begin position="29"/>
        <end position="356"/>
    </location>
</feature>
<dbReference type="InterPro" id="IPR006143">
    <property type="entry name" value="RND_pump_MFP"/>
</dbReference>
<name>A0A6S6SNE3_9GAMM</name>
<dbReference type="Pfam" id="PF25917">
    <property type="entry name" value="BSH_RND"/>
    <property type="match status" value="1"/>
</dbReference>
<feature type="coiled-coil region" evidence="4">
    <location>
        <begin position="108"/>
        <end position="159"/>
    </location>
</feature>
<keyword evidence="4" id="KW-0175">Coiled coil</keyword>
<dbReference type="Gene3D" id="2.40.420.20">
    <property type="match status" value="1"/>
</dbReference>
<dbReference type="InterPro" id="IPR058624">
    <property type="entry name" value="MdtA-like_HH"/>
</dbReference>
<gene>
    <name evidence="9" type="ORF">HELGO_WM11616</name>
</gene>
<proteinExistence type="inferred from homology"/>
<comment type="subcellular location">
    <subcellularLocation>
        <location evidence="1">Cell envelope</location>
    </subcellularLocation>
</comment>
<dbReference type="GO" id="GO:1990281">
    <property type="term" value="C:efflux pump complex"/>
    <property type="evidence" value="ECO:0007669"/>
    <property type="project" value="TreeGrafter"/>
</dbReference>
<dbReference type="GO" id="GO:0015562">
    <property type="term" value="F:efflux transmembrane transporter activity"/>
    <property type="evidence" value="ECO:0007669"/>
    <property type="project" value="TreeGrafter"/>
</dbReference>
<dbReference type="AlphaFoldDB" id="A0A6S6SNE3"/>
<keyword evidence="5" id="KW-0732">Signal</keyword>
<organism evidence="9">
    <name type="scientific">uncultured Thiotrichaceae bacterium</name>
    <dbReference type="NCBI Taxonomy" id="298394"/>
    <lineage>
        <taxon>Bacteria</taxon>
        <taxon>Pseudomonadati</taxon>
        <taxon>Pseudomonadota</taxon>
        <taxon>Gammaproteobacteria</taxon>
        <taxon>Thiotrichales</taxon>
        <taxon>Thiotrichaceae</taxon>
        <taxon>environmental samples</taxon>
    </lineage>
</organism>
<evidence type="ECO:0000259" key="7">
    <source>
        <dbReference type="Pfam" id="PF25917"/>
    </source>
</evidence>
<dbReference type="Pfam" id="PF25876">
    <property type="entry name" value="HH_MFP_RND"/>
    <property type="match status" value="1"/>
</dbReference>
<evidence type="ECO:0000256" key="3">
    <source>
        <dbReference type="ARBA" id="ARBA00022448"/>
    </source>
</evidence>
<accession>A0A6S6SNE3</accession>
<dbReference type="PANTHER" id="PTHR30469:SF15">
    <property type="entry name" value="HLYD FAMILY OF SECRETION PROTEINS"/>
    <property type="match status" value="1"/>
</dbReference>
<dbReference type="Gene3D" id="2.40.30.170">
    <property type="match status" value="1"/>
</dbReference>
<dbReference type="Gene3D" id="2.40.50.100">
    <property type="match status" value="1"/>
</dbReference>
<dbReference type="InterPro" id="IPR058625">
    <property type="entry name" value="MdtA-like_BSH"/>
</dbReference>
<evidence type="ECO:0000259" key="8">
    <source>
        <dbReference type="Pfam" id="PF25967"/>
    </source>
</evidence>
<dbReference type="PANTHER" id="PTHR30469">
    <property type="entry name" value="MULTIDRUG RESISTANCE PROTEIN MDTA"/>
    <property type="match status" value="1"/>
</dbReference>
<evidence type="ECO:0000259" key="6">
    <source>
        <dbReference type="Pfam" id="PF25876"/>
    </source>
</evidence>
<evidence type="ECO:0000256" key="2">
    <source>
        <dbReference type="ARBA" id="ARBA00009477"/>
    </source>
</evidence>
<dbReference type="InterPro" id="IPR058627">
    <property type="entry name" value="MdtA-like_C"/>
</dbReference>
<dbReference type="Gene3D" id="1.10.287.470">
    <property type="entry name" value="Helix hairpin bin"/>
    <property type="match status" value="1"/>
</dbReference>
<evidence type="ECO:0000313" key="9">
    <source>
        <dbReference type="EMBL" id="CAA6804485.1"/>
    </source>
</evidence>
<dbReference type="NCBIfam" id="TIGR01730">
    <property type="entry name" value="RND_mfp"/>
    <property type="match status" value="1"/>
</dbReference>
<feature type="domain" description="Multidrug resistance protein MdtA-like barrel-sandwich hybrid" evidence="7">
    <location>
        <begin position="69"/>
        <end position="186"/>
    </location>
</feature>
<feature type="signal peptide" evidence="5">
    <location>
        <begin position="1"/>
        <end position="28"/>
    </location>
</feature>
<dbReference type="EMBL" id="CACVAY010000021">
    <property type="protein sequence ID" value="CAA6804485.1"/>
    <property type="molecule type" value="Genomic_DNA"/>
</dbReference>